<dbReference type="RefSeq" id="WP_126423185.1">
    <property type="nucleotide sequence ID" value="NZ_AP018828.1"/>
</dbReference>
<dbReference type="OrthoDB" id="237393at2"/>
<dbReference type="AlphaFoldDB" id="A0A3G9G4J8"/>
<organism evidence="2 3">
    <name type="scientific">Asticcacaulis excentricus</name>
    <dbReference type="NCBI Taxonomy" id="78587"/>
    <lineage>
        <taxon>Bacteria</taxon>
        <taxon>Pseudomonadati</taxon>
        <taxon>Pseudomonadota</taxon>
        <taxon>Alphaproteobacteria</taxon>
        <taxon>Caulobacterales</taxon>
        <taxon>Caulobacteraceae</taxon>
        <taxon>Asticcacaulis</taxon>
    </lineage>
</organism>
<evidence type="ECO:0008006" key="4">
    <source>
        <dbReference type="Google" id="ProtNLM"/>
    </source>
</evidence>
<reference evidence="3" key="1">
    <citation type="journal article" date="2017" name="Biotechnol. Biofuels">
        <title>Evaluation of environmental bacterial communities as a factor affecting the growth of duckweed Lemna minor.</title>
        <authorList>
            <person name="Ishizawa H."/>
            <person name="Kuroda M."/>
            <person name="Morikawa M."/>
            <person name="Ike M."/>
        </authorList>
    </citation>
    <scope>NUCLEOTIDE SEQUENCE [LARGE SCALE GENOMIC DNA]</scope>
    <source>
        <strain evidence="3">M6</strain>
    </source>
</reference>
<dbReference type="PANTHER" id="PTHR41339:SF1">
    <property type="entry name" value="SECRETED PROTEIN"/>
    <property type="match status" value="1"/>
</dbReference>
<feature type="chain" id="PRO_5018186782" description="Lipoprotein" evidence="1">
    <location>
        <begin position="22"/>
        <end position="552"/>
    </location>
</feature>
<protein>
    <recommendedName>
        <fullName evidence="4">Lipoprotein</fullName>
    </recommendedName>
</protein>
<evidence type="ECO:0000313" key="2">
    <source>
        <dbReference type="EMBL" id="BBF81687.1"/>
    </source>
</evidence>
<dbReference type="PROSITE" id="PS51257">
    <property type="entry name" value="PROKAR_LIPOPROTEIN"/>
    <property type="match status" value="1"/>
</dbReference>
<feature type="signal peptide" evidence="1">
    <location>
        <begin position="1"/>
        <end position="21"/>
    </location>
</feature>
<accession>A0A3G9G4J8</accession>
<name>A0A3G9G4J8_9CAUL</name>
<evidence type="ECO:0000256" key="1">
    <source>
        <dbReference type="SAM" id="SignalP"/>
    </source>
</evidence>
<proteinExistence type="predicted"/>
<dbReference type="PANTHER" id="PTHR41339">
    <property type="entry name" value="LIPL48"/>
    <property type="match status" value="1"/>
</dbReference>
<keyword evidence="1" id="KW-0732">Signal</keyword>
<reference evidence="3" key="2">
    <citation type="journal article" date="2017" name="Plant Physiol. Biochem.">
        <title>Differential oxidative and antioxidative response of duckweed Lemna minor toward plant growth promoting/inhibiting bacteria.</title>
        <authorList>
            <person name="Ishizawa H."/>
            <person name="Kuroda M."/>
            <person name="Morikawa M."/>
            <person name="Ike M."/>
        </authorList>
    </citation>
    <scope>NUCLEOTIDE SEQUENCE [LARGE SCALE GENOMIC DNA]</scope>
    <source>
        <strain evidence="3">M6</strain>
    </source>
</reference>
<sequence length="552" mass="56210">MNTSTKFRLGLLGFTAAVALAGCFGADNVASPGEGVLIGGGTSSSSSSSSSTSGVAAASCPTGTDNIGVITLAGGAQARNCQLPNTITGSLTLAKLDGVIYSVSGRVNIGEDMGPNVNSPIAGARKGVLTIEPGVTVFGSAGLDYIAVQRGSQIFAEGTATNPIIFTSKNNVTGASTSNSIGEWGGLVLLGRAPSNSCATDAVPTNLDGFNTCGASFEAVAGLNFGGNSLADNSGTLKYVQVRYTGYQVDVGKELNGITFAGVGAGTTVDYVQVYNSSDDGVEFFGGAVNAKHLVLVGNDDEQFDTDNTWSGSVQWMIALQAARSTSGSFGFEMSCNKGGNGGVRAFCPPTAVVNTGTLRPFAYPKVSNATIIMKNTLNTQALKLDTGTGLLLMNSIIRTTSPSSNCLLVQDNNTVIAQVAFRSVMGICGGIASVSVQTGSSNTGQTLPTVAEAEALWNTGNITRVSSVTATLLPTVTNNSIGTATTLTNDIVNGATENAVAVTNPTILNDAANNNLGFFTNPTYIGAVKDANDTWYKGWTCGMGTGEKSCQ</sequence>
<evidence type="ECO:0000313" key="3">
    <source>
        <dbReference type="Proteomes" id="UP000278756"/>
    </source>
</evidence>
<dbReference type="EMBL" id="AP018828">
    <property type="protein sequence ID" value="BBF81687.1"/>
    <property type="molecule type" value="Genomic_DNA"/>
</dbReference>
<dbReference type="Proteomes" id="UP000278756">
    <property type="component" value="Chromosome 2"/>
</dbReference>
<gene>
    <name evidence="2" type="ORF">EM6_2289</name>
</gene>